<dbReference type="AlphaFoldDB" id="A0A1E5T048"/>
<dbReference type="GO" id="GO:0005886">
    <property type="term" value="C:plasma membrane"/>
    <property type="evidence" value="ECO:0007669"/>
    <property type="project" value="UniProtKB-SubCell"/>
</dbReference>
<dbReference type="Proteomes" id="UP000095552">
    <property type="component" value="Unassembled WGS sequence"/>
</dbReference>
<feature type="domain" description="ABC3 transporter permease C-terminal" evidence="7">
    <location>
        <begin position="670"/>
        <end position="783"/>
    </location>
</feature>
<feature type="transmembrane region" description="Helical" evidence="6">
    <location>
        <begin position="375"/>
        <end position="400"/>
    </location>
</feature>
<feature type="transmembrane region" description="Helical" evidence="6">
    <location>
        <begin position="286"/>
        <end position="310"/>
    </location>
</feature>
<organism evidence="9 10">
    <name type="scientific">Roseivirga misakiensis</name>
    <dbReference type="NCBI Taxonomy" id="1563681"/>
    <lineage>
        <taxon>Bacteria</taxon>
        <taxon>Pseudomonadati</taxon>
        <taxon>Bacteroidota</taxon>
        <taxon>Cytophagia</taxon>
        <taxon>Cytophagales</taxon>
        <taxon>Roseivirgaceae</taxon>
        <taxon>Roseivirga</taxon>
    </lineage>
</organism>
<dbReference type="RefSeq" id="WP_069836263.1">
    <property type="nucleotide sequence ID" value="NZ_MDGQ01000005.1"/>
</dbReference>
<name>A0A1E5T048_9BACT</name>
<dbReference type="InterPro" id="IPR025857">
    <property type="entry name" value="MacB_PCD"/>
</dbReference>
<dbReference type="PANTHER" id="PTHR30572:SF18">
    <property type="entry name" value="ABC-TYPE MACROLIDE FAMILY EXPORT SYSTEM PERMEASE COMPONENT 2"/>
    <property type="match status" value="1"/>
</dbReference>
<keyword evidence="5 6" id="KW-0472">Membrane</keyword>
<evidence type="ECO:0000313" key="10">
    <source>
        <dbReference type="Proteomes" id="UP000095552"/>
    </source>
</evidence>
<evidence type="ECO:0000256" key="1">
    <source>
        <dbReference type="ARBA" id="ARBA00004651"/>
    </source>
</evidence>
<evidence type="ECO:0000259" key="7">
    <source>
        <dbReference type="Pfam" id="PF02687"/>
    </source>
</evidence>
<proteinExistence type="predicted"/>
<feature type="transmembrane region" description="Helical" evidence="6">
    <location>
        <begin position="666"/>
        <end position="690"/>
    </location>
</feature>
<feature type="domain" description="MacB-like periplasmic core" evidence="8">
    <location>
        <begin position="22"/>
        <end position="235"/>
    </location>
</feature>
<feature type="transmembrane region" description="Helical" evidence="6">
    <location>
        <begin position="711"/>
        <end position="735"/>
    </location>
</feature>
<sequence length="790" mass="87354">MILSKHYFSSAFTNFKSNKWYTSLMVLSLAAGMFCFILASSYISFEYTRNSSHTNADRVFLISLGKGNPKIGESLTADFAERLQTINPNIEAVNVMDSDGSFYLSANGKDYIEEEQAFFSNSELFDVFTFPLKYGDPKTALYGSRKVVISNQIAETLFEGVNPIGKELIVHEKGTYLISGVLEKGSDKSLINPKLIFPRPQIPEEYKEEAGSFEVGMTHIKIAEGADIADVKASIFSDYQSVYKNESIKEVLAESLTDTYWGYSHNNYGRDHYSLTGANKSMIKTIGYISIGILVCSFVGYLSLSLGLSVKRAKEIGIRKVNGARKSDIKLQLLSESIFYSLLSLAIVLVSLELFGSYFSALFGIPIGLSYNSPLVVGGMVIFAVSTGLLAGIYPAFVVSRLNPVKVLSGYNSRSGAGFRLKQGLLLLQFVMTITLVFFVYSQNMQVKKMQQFDFGYEKNGIVAFQLLRNKNLINNFESVLDEIKNIPGVNEISGGPFPFSYNGFSSYQYDRGDSLIRNSVSKVLVEDNFFEVMQVKLSSGSSFSNSNVPSSQACLINGPFAKALGGDVVGTVLNVRGQPFTIIGVVDNYVDLGINHLGVDPRLFLVTNKPSYHSLLIDHDTETTANLIARLEGIWRTYEPVIPPSVSSLLDNKDPATSSFQDKTALFTFLATVLLTLSLFNLLGVSVSHATDQIKNISIRRVLGAETFSLFLKLLSPFFKVLGIGIGLAMPLAYWFTNQYLADYKVRIELTPAYGIAVAVLMAVILFFMIGYQLFRISRINPVETLKEQ</sequence>
<keyword evidence="3 6" id="KW-0812">Transmembrane</keyword>
<dbReference type="GO" id="GO:0022857">
    <property type="term" value="F:transmembrane transporter activity"/>
    <property type="evidence" value="ECO:0007669"/>
    <property type="project" value="TreeGrafter"/>
</dbReference>
<dbReference type="InterPro" id="IPR003838">
    <property type="entry name" value="ABC3_permease_C"/>
</dbReference>
<feature type="domain" description="MacB-like periplasmic core" evidence="8">
    <location>
        <begin position="503"/>
        <end position="608"/>
    </location>
</feature>
<keyword evidence="2" id="KW-1003">Cell membrane</keyword>
<evidence type="ECO:0008006" key="11">
    <source>
        <dbReference type="Google" id="ProtNLM"/>
    </source>
</evidence>
<protein>
    <recommendedName>
        <fullName evidence="11">ABC3 transporter permease protein domain-containing protein</fullName>
    </recommendedName>
</protein>
<feature type="transmembrane region" description="Helical" evidence="6">
    <location>
        <begin position="755"/>
        <end position="776"/>
    </location>
</feature>
<feature type="transmembrane region" description="Helical" evidence="6">
    <location>
        <begin position="331"/>
        <end position="355"/>
    </location>
</feature>
<keyword evidence="4 6" id="KW-1133">Transmembrane helix</keyword>
<gene>
    <name evidence="9" type="ORF">BFP71_15035</name>
</gene>
<evidence type="ECO:0000256" key="3">
    <source>
        <dbReference type="ARBA" id="ARBA00022692"/>
    </source>
</evidence>
<keyword evidence="10" id="KW-1185">Reference proteome</keyword>
<comment type="caution">
    <text evidence="9">The sequence shown here is derived from an EMBL/GenBank/DDBJ whole genome shotgun (WGS) entry which is preliminary data.</text>
</comment>
<evidence type="ECO:0000313" key="9">
    <source>
        <dbReference type="EMBL" id="OEK04758.1"/>
    </source>
</evidence>
<evidence type="ECO:0000259" key="8">
    <source>
        <dbReference type="Pfam" id="PF12704"/>
    </source>
</evidence>
<dbReference type="EMBL" id="MDGQ01000005">
    <property type="protein sequence ID" value="OEK04758.1"/>
    <property type="molecule type" value="Genomic_DNA"/>
</dbReference>
<dbReference type="InterPro" id="IPR050250">
    <property type="entry name" value="Macrolide_Exporter_MacB"/>
</dbReference>
<feature type="transmembrane region" description="Helical" evidence="6">
    <location>
        <begin position="20"/>
        <end position="45"/>
    </location>
</feature>
<dbReference type="Pfam" id="PF12704">
    <property type="entry name" value="MacB_PCD"/>
    <property type="match status" value="2"/>
</dbReference>
<evidence type="ECO:0000256" key="5">
    <source>
        <dbReference type="ARBA" id="ARBA00023136"/>
    </source>
</evidence>
<evidence type="ECO:0000256" key="2">
    <source>
        <dbReference type="ARBA" id="ARBA00022475"/>
    </source>
</evidence>
<accession>A0A1E5T048</accession>
<feature type="domain" description="ABC3 transporter permease C-terminal" evidence="7">
    <location>
        <begin position="289"/>
        <end position="404"/>
    </location>
</feature>
<dbReference type="Pfam" id="PF02687">
    <property type="entry name" value="FtsX"/>
    <property type="match status" value="2"/>
</dbReference>
<evidence type="ECO:0000256" key="4">
    <source>
        <dbReference type="ARBA" id="ARBA00022989"/>
    </source>
</evidence>
<comment type="subcellular location">
    <subcellularLocation>
        <location evidence="1">Cell membrane</location>
        <topology evidence="1">Multi-pass membrane protein</topology>
    </subcellularLocation>
</comment>
<dbReference type="OrthoDB" id="975865at2"/>
<reference evidence="9 10" key="1">
    <citation type="submission" date="2016-08" db="EMBL/GenBank/DDBJ databases">
        <title>Draft genome of Fabibacter sp. strain SK-8.</title>
        <authorList>
            <person name="Wong S.-K."/>
            <person name="Hamasaki K."/>
            <person name="Yoshizawa S."/>
        </authorList>
    </citation>
    <scope>NUCLEOTIDE SEQUENCE [LARGE SCALE GENOMIC DNA]</scope>
    <source>
        <strain evidence="9 10">SK-8</strain>
    </source>
</reference>
<feature type="transmembrane region" description="Helical" evidence="6">
    <location>
        <begin position="421"/>
        <end position="441"/>
    </location>
</feature>
<evidence type="ECO:0000256" key="6">
    <source>
        <dbReference type="SAM" id="Phobius"/>
    </source>
</evidence>
<dbReference type="PANTHER" id="PTHR30572">
    <property type="entry name" value="MEMBRANE COMPONENT OF TRANSPORTER-RELATED"/>
    <property type="match status" value="1"/>
</dbReference>
<dbReference type="STRING" id="1563681.BFP71_15035"/>